<name>A0AAD6GJ16_9EURO</name>
<protein>
    <submittedName>
        <fullName evidence="2">Uncharacterized protein</fullName>
    </submittedName>
</protein>
<feature type="compositionally biased region" description="Low complexity" evidence="1">
    <location>
        <begin position="21"/>
        <end position="48"/>
    </location>
</feature>
<dbReference type="EMBL" id="JAQIZZ010000003">
    <property type="protein sequence ID" value="KAJ5547229.1"/>
    <property type="molecule type" value="Genomic_DNA"/>
</dbReference>
<evidence type="ECO:0000256" key="1">
    <source>
        <dbReference type="SAM" id="MobiDB-lite"/>
    </source>
</evidence>
<feature type="compositionally biased region" description="Polar residues" evidence="1">
    <location>
        <begin position="136"/>
        <end position="146"/>
    </location>
</feature>
<dbReference type="Proteomes" id="UP001220324">
    <property type="component" value="Unassembled WGS sequence"/>
</dbReference>
<dbReference type="AlphaFoldDB" id="A0AAD6GJ16"/>
<reference evidence="2 3" key="1">
    <citation type="journal article" date="2023" name="IMA Fungus">
        <title>Comparative genomic study of the Penicillium genus elucidates a diverse pangenome and 15 lateral gene transfer events.</title>
        <authorList>
            <person name="Petersen C."/>
            <person name="Sorensen T."/>
            <person name="Nielsen M.R."/>
            <person name="Sondergaard T.E."/>
            <person name="Sorensen J.L."/>
            <person name="Fitzpatrick D.A."/>
            <person name="Frisvad J.C."/>
            <person name="Nielsen K.L."/>
        </authorList>
    </citation>
    <scope>NUCLEOTIDE SEQUENCE [LARGE SCALE GENOMIC DNA]</scope>
    <source>
        <strain evidence="2 3">IBT 35679</strain>
    </source>
</reference>
<comment type="caution">
    <text evidence="2">The sequence shown here is derived from an EMBL/GenBank/DDBJ whole genome shotgun (WGS) entry which is preliminary data.</text>
</comment>
<keyword evidence="3" id="KW-1185">Reference proteome</keyword>
<feature type="compositionally biased region" description="Polar residues" evidence="1">
    <location>
        <begin position="49"/>
        <end position="67"/>
    </location>
</feature>
<feature type="region of interest" description="Disordered" evidence="1">
    <location>
        <begin position="1"/>
        <end position="146"/>
    </location>
</feature>
<feature type="compositionally biased region" description="Polar residues" evidence="1">
    <location>
        <begin position="75"/>
        <end position="104"/>
    </location>
</feature>
<sequence>MSDTPENMRGTRTTHTRDTDTTNNTKTAAQTHANAKAPAHQSSAQSASTPNDQSHSSLARRVQNSATGLARSAFQGASSNAAQTLSSATNGKSGSFPSASSAGYASQDVLGSGALSASSGQSARGPGTREAFRGGQDTSGLSQTQGGFEIPALSEEEFQNVYGSGALEPQQGLENVSASTGVNTQSSRESLQNSTTGNWKGKQRAQDPIQREYTTAWERANTNTNSEQPEAAKHMDPADGAAVVSLLSDTSFDANFGGAYGEQDSYPGANLDPDAAPPPLTAEEIKMLESFRRQIAQEEGGEQPSQAPLSSFSLIPDIDTFLRDNDPAAYAPAPTQPDLGRSTSTPLRDAVLSQLPGADEWVSVHERYHDEVWGYLRPALEAAQKEIEEKNEIDDGDGPAVRRLKMILKHMKA</sequence>
<accession>A0AAD6GJ16</accession>
<proteinExistence type="predicted"/>
<feature type="compositionally biased region" description="Polar residues" evidence="1">
    <location>
        <begin position="176"/>
        <end position="198"/>
    </location>
</feature>
<organism evidence="2 3">
    <name type="scientific">Penicillium frequentans</name>
    <dbReference type="NCBI Taxonomy" id="3151616"/>
    <lineage>
        <taxon>Eukaryota</taxon>
        <taxon>Fungi</taxon>
        <taxon>Dikarya</taxon>
        <taxon>Ascomycota</taxon>
        <taxon>Pezizomycotina</taxon>
        <taxon>Eurotiomycetes</taxon>
        <taxon>Eurotiomycetidae</taxon>
        <taxon>Eurotiales</taxon>
        <taxon>Aspergillaceae</taxon>
        <taxon>Penicillium</taxon>
    </lineage>
</organism>
<feature type="compositionally biased region" description="Low complexity" evidence="1">
    <location>
        <begin position="110"/>
        <end position="123"/>
    </location>
</feature>
<feature type="region of interest" description="Disordered" evidence="1">
    <location>
        <begin position="176"/>
        <end position="209"/>
    </location>
</feature>
<evidence type="ECO:0000313" key="3">
    <source>
        <dbReference type="Proteomes" id="UP001220324"/>
    </source>
</evidence>
<evidence type="ECO:0000313" key="2">
    <source>
        <dbReference type="EMBL" id="KAJ5547229.1"/>
    </source>
</evidence>
<gene>
    <name evidence="2" type="ORF">N7494_004814</name>
</gene>